<dbReference type="SMART" id="SM00043">
    <property type="entry name" value="CY"/>
    <property type="match status" value="1"/>
</dbReference>
<evidence type="ECO:0000256" key="1">
    <source>
        <dbReference type="ARBA" id="ARBA00009403"/>
    </source>
</evidence>
<dbReference type="InterPro" id="IPR046350">
    <property type="entry name" value="Cystatin_sf"/>
</dbReference>
<keyword evidence="2" id="KW-0646">Protease inhibitor</keyword>
<dbReference type="GO" id="GO:0005737">
    <property type="term" value="C:cytoplasm"/>
    <property type="evidence" value="ECO:0007669"/>
    <property type="project" value="TreeGrafter"/>
</dbReference>
<dbReference type="GO" id="GO:0005615">
    <property type="term" value="C:extracellular space"/>
    <property type="evidence" value="ECO:0007669"/>
    <property type="project" value="TreeGrafter"/>
</dbReference>
<evidence type="ECO:0000259" key="5">
    <source>
        <dbReference type="SMART" id="SM00043"/>
    </source>
</evidence>
<dbReference type="GO" id="GO:0004869">
    <property type="term" value="F:cysteine-type endopeptidase inhibitor activity"/>
    <property type="evidence" value="ECO:0007669"/>
    <property type="project" value="UniProtKB-KW"/>
</dbReference>
<dbReference type="SUPFAM" id="SSF54403">
    <property type="entry name" value="Cystatin/monellin"/>
    <property type="match status" value="1"/>
</dbReference>
<feature type="domain" description="Cystatin" evidence="5">
    <location>
        <begin position="18"/>
        <end position="124"/>
    </location>
</feature>
<accession>A0AAN5I0G6</accession>
<dbReference type="PANTHER" id="PTHR46186">
    <property type="entry name" value="CYSTATIN"/>
    <property type="match status" value="1"/>
</dbReference>
<dbReference type="AlphaFoldDB" id="A0AAN5I0G6"/>
<dbReference type="EMBL" id="BTRK01000004">
    <property type="protein sequence ID" value="GMR47279.1"/>
    <property type="molecule type" value="Genomic_DNA"/>
</dbReference>
<name>A0AAN5I0G6_9BILA</name>
<evidence type="ECO:0000313" key="6">
    <source>
        <dbReference type="EMBL" id="GMR47279.1"/>
    </source>
</evidence>
<evidence type="ECO:0000256" key="4">
    <source>
        <dbReference type="SAM" id="SignalP"/>
    </source>
</evidence>
<evidence type="ECO:0000256" key="2">
    <source>
        <dbReference type="ARBA" id="ARBA00022690"/>
    </source>
</evidence>
<dbReference type="CDD" id="cd00042">
    <property type="entry name" value="CY"/>
    <property type="match status" value="1"/>
</dbReference>
<dbReference type="Gene3D" id="3.10.450.10">
    <property type="match status" value="1"/>
</dbReference>
<dbReference type="GO" id="GO:0031982">
    <property type="term" value="C:vesicle"/>
    <property type="evidence" value="ECO:0007669"/>
    <property type="project" value="TreeGrafter"/>
</dbReference>
<evidence type="ECO:0000313" key="7">
    <source>
        <dbReference type="Proteomes" id="UP001328107"/>
    </source>
</evidence>
<proteinExistence type="inferred from homology"/>
<comment type="similarity">
    <text evidence="1">Belongs to the cystatin family.</text>
</comment>
<dbReference type="Pfam" id="PF00031">
    <property type="entry name" value="Cystatin"/>
    <property type="match status" value="1"/>
</dbReference>
<protein>
    <recommendedName>
        <fullName evidence="5">Cystatin domain-containing protein</fullName>
    </recommendedName>
</protein>
<feature type="signal peptide" evidence="4">
    <location>
        <begin position="1"/>
        <end position="16"/>
    </location>
</feature>
<keyword evidence="7" id="KW-1185">Reference proteome</keyword>
<sequence>MLTILLLLAPLSLIIADGIPGGVTNVDVNDPENMKKIWKGLSAINAASTTPNYLVPVKVLSATTQVVSGTIDTWEVEMAETDCGKFNTNFDRYECVPSGNSPHQIYRVTLWSEPWLKHYEYKAEKIN</sequence>
<evidence type="ECO:0000256" key="3">
    <source>
        <dbReference type="ARBA" id="ARBA00022704"/>
    </source>
</evidence>
<dbReference type="PANTHER" id="PTHR46186:SF2">
    <property type="entry name" value="CYSTATIN"/>
    <property type="match status" value="1"/>
</dbReference>
<gene>
    <name evidence="6" type="ORF">PMAYCL1PPCAC_17474</name>
</gene>
<keyword evidence="4" id="KW-0732">Signal</keyword>
<feature type="chain" id="PRO_5042812072" description="Cystatin domain-containing protein" evidence="4">
    <location>
        <begin position="17"/>
        <end position="127"/>
    </location>
</feature>
<dbReference type="Proteomes" id="UP001328107">
    <property type="component" value="Unassembled WGS sequence"/>
</dbReference>
<organism evidence="6 7">
    <name type="scientific">Pristionchus mayeri</name>
    <dbReference type="NCBI Taxonomy" id="1317129"/>
    <lineage>
        <taxon>Eukaryota</taxon>
        <taxon>Metazoa</taxon>
        <taxon>Ecdysozoa</taxon>
        <taxon>Nematoda</taxon>
        <taxon>Chromadorea</taxon>
        <taxon>Rhabditida</taxon>
        <taxon>Rhabditina</taxon>
        <taxon>Diplogasteromorpha</taxon>
        <taxon>Diplogasteroidea</taxon>
        <taxon>Neodiplogasteridae</taxon>
        <taxon>Pristionchus</taxon>
    </lineage>
</organism>
<keyword evidence="3" id="KW-0789">Thiol protease inhibitor</keyword>
<comment type="caution">
    <text evidence="6">The sequence shown here is derived from an EMBL/GenBank/DDBJ whole genome shotgun (WGS) entry which is preliminary data.</text>
</comment>
<dbReference type="InterPro" id="IPR000010">
    <property type="entry name" value="Cystatin_dom"/>
</dbReference>
<reference evidence="7" key="1">
    <citation type="submission" date="2022-10" db="EMBL/GenBank/DDBJ databases">
        <title>Genome assembly of Pristionchus species.</title>
        <authorList>
            <person name="Yoshida K."/>
            <person name="Sommer R.J."/>
        </authorList>
    </citation>
    <scope>NUCLEOTIDE SEQUENCE [LARGE SCALE GENOMIC DNA]</scope>
    <source>
        <strain evidence="7">RS5460</strain>
    </source>
</reference>